<protein>
    <recommendedName>
        <fullName evidence="3">Gag-pol polyprotein</fullName>
    </recommendedName>
</protein>
<reference evidence="1" key="1">
    <citation type="submission" date="2023-08" db="EMBL/GenBank/DDBJ databases">
        <title>A de novo genome assembly of Solanum verrucosum Schlechtendal, a Mexican diploid species geographically isolated from the other diploid A-genome species in potato relatives.</title>
        <authorList>
            <person name="Hosaka K."/>
        </authorList>
    </citation>
    <scope>NUCLEOTIDE SEQUENCE</scope>
    <source>
        <tissue evidence="1">Young leaves</tissue>
    </source>
</reference>
<organism evidence="1 2">
    <name type="scientific">Solanum verrucosum</name>
    <dbReference type="NCBI Taxonomy" id="315347"/>
    <lineage>
        <taxon>Eukaryota</taxon>
        <taxon>Viridiplantae</taxon>
        <taxon>Streptophyta</taxon>
        <taxon>Embryophyta</taxon>
        <taxon>Tracheophyta</taxon>
        <taxon>Spermatophyta</taxon>
        <taxon>Magnoliopsida</taxon>
        <taxon>eudicotyledons</taxon>
        <taxon>Gunneridae</taxon>
        <taxon>Pentapetalae</taxon>
        <taxon>asterids</taxon>
        <taxon>lamiids</taxon>
        <taxon>Solanales</taxon>
        <taxon>Solanaceae</taxon>
        <taxon>Solanoideae</taxon>
        <taxon>Solaneae</taxon>
        <taxon>Solanum</taxon>
    </lineage>
</organism>
<accession>A0AAF0TGC7</accession>
<evidence type="ECO:0008006" key="3">
    <source>
        <dbReference type="Google" id="ProtNLM"/>
    </source>
</evidence>
<gene>
    <name evidence="1" type="ORF">MTR67_011706</name>
</gene>
<proteinExistence type="predicted"/>
<dbReference type="AlphaFoldDB" id="A0AAF0TGC7"/>
<evidence type="ECO:0000313" key="1">
    <source>
        <dbReference type="EMBL" id="WMV18321.1"/>
    </source>
</evidence>
<keyword evidence="2" id="KW-1185">Reference proteome</keyword>
<dbReference type="Proteomes" id="UP001234989">
    <property type="component" value="Chromosome 3"/>
</dbReference>
<sequence>MRDFPFLATKGRDDRKTYPTSFGSSAPMQNKFYALQTQQHHNDSPNVVTDMLKEFQLDAYALLDLGATLSFVTPYVAMRFDVDPDILYNPFHVSTHTVVIFGLTDVRWHSCISQVTSLSNILKCL</sequence>
<dbReference type="EMBL" id="CP133614">
    <property type="protein sequence ID" value="WMV18321.1"/>
    <property type="molecule type" value="Genomic_DNA"/>
</dbReference>
<name>A0AAF0TGC7_SOLVR</name>
<evidence type="ECO:0000313" key="2">
    <source>
        <dbReference type="Proteomes" id="UP001234989"/>
    </source>
</evidence>